<keyword evidence="3 11" id="KW-0547">Nucleotide-binding</keyword>
<keyword evidence="7" id="KW-0508">mRNA splicing</keyword>
<feature type="region of interest" description="Disordered" evidence="12">
    <location>
        <begin position="118"/>
        <end position="167"/>
    </location>
</feature>
<feature type="short sequence motif" description="Q motif" evidence="10">
    <location>
        <begin position="331"/>
        <end position="359"/>
    </location>
</feature>
<dbReference type="EMBL" id="GL984215">
    <property type="protein sequence ID" value="EGR28708.1"/>
    <property type="molecule type" value="Genomic_DNA"/>
</dbReference>
<feature type="compositionally biased region" description="Basic and acidic residues" evidence="12">
    <location>
        <begin position="118"/>
        <end position="141"/>
    </location>
</feature>
<keyword evidence="17" id="KW-1185">Reference proteome</keyword>
<evidence type="ECO:0000256" key="6">
    <source>
        <dbReference type="ARBA" id="ARBA00022840"/>
    </source>
</evidence>
<dbReference type="InterPro" id="IPR000629">
    <property type="entry name" value="RNA-helicase_DEAD-box_CS"/>
</dbReference>
<dbReference type="InterPro" id="IPR011545">
    <property type="entry name" value="DEAD/DEAH_box_helicase_dom"/>
</dbReference>
<evidence type="ECO:0000259" key="13">
    <source>
        <dbReference type="PROSITE" id="PS51192"/>
    </source>
</evidence>
<keyword evidence="4 11" id="KW-0378">Hydrolase</keyword>
<evidence type="ECO:0000256" key="8">
    <source>
        <dbReference type="ARBA" id="ARBA00037954"/>
    </source>
</evidence>
<dbReference type="InterPro" id="IPR027417">
    <property type="entry name" value="P-loop_NTPase"/>
</dbReference>
<dbReference type="OrthoDB" id="196131at2759"/>
<dbReference type="STRING" id="857967.G0R1F1"/>
<feature type="compositionally biased region" description="Basic and acidic residues" evidence="12">
    <location>
        <begin position="76"/>
        <end position="106"/>
    </location>
</feature>
<dbReference type="GO" id="GO:0003724">
    <property type="term" value="F:RNA helicase activity"/>
    <property type="evidence" value="ECO:0007669"/>
    <property type="project" value="UniProtKB-EC"/>
</dbReference>
<dbReference type="GO" id="GO:0008380">
    <property type="term" value="P:RNA splicing"/>
    <property type="evidence" value="ECO:0007669"/>
    <property type="project" value="UniProtKB-KW"/>
</dbReference>
<evidence type="ECO:0000256" key="7">
    <source>
        <dbReference type="ARBA" id="ARBA00023187"/>
    </source>
</evidence>
<evidence type="ECO:0000313" key="17">
    <source>
        <dbReference type="Proteomes" id="UP000008983"/>
    </source>
</evidence>
<keyword evidence="6 11" id="KW-0067">ATP-binding</keyword>
<dbReference type="GO" id="GO:0005524">
    <property type="term" value="F:ATP binding"/>
    <property type="evidence" value="ECO:0007669"/>
    <property type="project" value="UniProtKB-KW"/>
</dbReference>
<accession>G0R1F1</accession>
<keyword evidence="2" id="KW-0507">mRNA processing</keyword>
<dbReference type="InParanoid" id="G0R1F1"/>
<evidence type="ECO:0000256" key="2">
    <source>
        <dbReference type="ARBA" id="ARBA00022664"/>
    </source>
</evidence>
<proteinExistence type="inferred from homology"/>
<keyword evidence="5 11" id="KW-0347">Helicase</keyword>
<dbReference type="Proteomes" id="UP000008983">
    <property type="component" value="Unassembled WGS sequence"/>
</dbReference>
<dbReference type="GeneID" id="14904788"/>
<evidence type="ECO:0000259" key="14">
    <source>
        <dbReference type="PROSITE" id="PS51194"/>
    </source>
</evidence>
<organism evidence="16 17">
    <name type="scientific">Ichthyophthirius multifiliis</name>
    <name type="common">White spot disease agent</name>
    <name type="synonym">Ich</name>
    <dbReference type="NCBI Taxonomy" id="5932"/>
    <lineage>
        <taxon>Eukaryota</taxon>
        <taxon>Sar</taxon>
        <taxon>Alveolata</taxon>
        <taxon>Ciliophora</taxon>
        <taxon>Intramacronucleata</taxon>
        <taxon>Oligohymenophorea</taxon>
        <taxon>Hymenostomatida</taxon>
        <taxon>Ophryoglenina</taxon>
        <taxon>Ichthyophthirius</taxon>
    </lineage>
</organism>
<evidence type="ECO:0000256" key="4">
    <source>
        <dbReference type="ARBA" id="ARBA00022801"/>
    </source>
</evidence>
<evidence type="ECO:0000256" key="10">
    <source>
        <dbReference type="PROSITE-ProRule" id="PRU00552"/>
    </source>
</evidence>
<dbReference type="AlphaFoldDB" id="G0R1F1"/>
<sequence length="756" mass="88384">MIEEEYFSDSTHQINSEIKAYKSPLKKDNQISSKSLKNSNINSLLLQQKTFENPQQQQIQSQTTIPSNQKKLKYLSKQERERLKDQEKQQNLKQEQEKQKQEQKIREEYESFRYKDWKREQEREERRKKREQDEKEELQRRLKEKKSKSRSRSRSKSKDKDSKYMTSNTRAIEKIAILNSNEDPETQNIKIQYLGLNKQKKKILKPSEKFKNIFNFKWDSRDDTSVDYNPLYKNRMETNLLFGRGILAGYDVKEQLENKVKYEDLIHKYDPEYQKKKSKDEKIIKKSIYDISLKDHWSLKQTMEMTERDWRIFREDNDIIIKGGKVPRPIRRWEEGDLPPYILDSIRRLKYEKPTPIQMQTIPIGMLRKDLIGISPTGSGKSCAFLIPLIVYLRSLPPMDEEVAKDGPYALILIPTRELAPQIEKEFQNLTTNMRLKSLVMVGGRDEGNQAYKLKVGCELLIGTTGRIKDALQKNYLVLDQVSWVVLDEADKMIDMGFEADVNFILDRIKSHMKSEDELMADLQEKEAKAGEKIYRVTHLFSATMPPEIEKLAKKYLRSFCYISIGEPGGGKKDIEQIVEFIAEGQKKSRLQNILKDQKPPIIIFANEKNAVEKLQKILEKWGWNSVIYHGGRTQQQREAAVDGFKKGKYDILVATDLGSRGLHVDGVKMVINFDAPKNIKDFVHRTGRTGRAGKRGIAYTFLTNNNEIIFYDLKEFLIKNNYDVPQELDQHPASQTKPGTVLEMVPRSKQVLYAQ</sequence>
<gene>
    <name evidence="16" type="ORF">IMG5_170080</name>
</gene>
<feature type="compositionally biased region" description="Low complexity" evidence="12">
    <location>
        <begin position="52"/>
        <end position="69"/>
    </location>
</feature>
<dbReference type="InterPro" id="IPR001650">
    <property type="entry name" value="Helicase_C-like"/>
</dbReference>
<dbReference type="EC" id="3.6.4.13" evidence="1"/>
<dbReference type="PROSITE" id="PS51195">
    <property type="entry name" value="Q_MOTIF"/>
    <property type="match status" value="1"/>
</dbReference>
<comment type="catalytic activity">
    <reaction evidence="9">
        <text>ATP + H2O = ADP + phosphate + H(+)</text>
        <dbReference type="Rhea" id="RHEA:13065"/>
        <dbReference type="ChEBI" id="CHEBI:15377"/>
        <dbReference type="ChEBI" id="CHEBI:15378"/>
        <dbReference type="ChEBI" id="CHEBI:30616"/>
        <dbReference type="ChEBI" id="CHEBI:43474"/>
        <dbReference type="ChEBI" id="CHEBI:456216"/>
        <dbReference type="EC" id="3.6.4.13"/>
    </reaction>
</comment>
<feature type="domain" description="Helicase C-terminal" evidence="14">
    <location>
        <begin position="574"/>
        <end position="733"/>
    </location>
</feature>
<keyword evidence="16" id="KW-0413">Isomerase</keyword>
<dbReference type="OMA" id="ARDIKHM"/>
<feature type="domain" description="DEAD-box RNA helicase Q" evidence="15">
    <location>
        <begin position="331"/>
        <end position="359"/>
    </location>
</feature>
<dbReference type="SUPFAM" id="SSF52540">
    <property type="entry name" value="P-loop containing nucleoside triphosphate hydrolases"/>
    <property type="match status" value="2"/>
</dbReference>
<dbReference type="PROSITE" id="PS51192">
    <property type="entry name" value="HELICASE_ATP_BIND_1"/>
    <property type="match status" value="1"/>
</dbReference>
<evidence type="ECO:0000256" key="5">
    <source>
        <dbReference type="ARBA" id="ARBA00022806"/>
    </source>
</evidence>
<evidence type="ECO:0000256" key="11">
    <source>
        <dbReference type="RuleBase" id="RU000492"/>
    </source>
</evidence>
<evidence type="ECO:0000313" key="16">
    <source>
        <dbReference type="EMBL" id="EGR28708.1"/>
    </source>
</evidence>
<evidence type="ECO:0000256" key="12">
    <source>
        <dbReference type="SAM" id="MobiDB-lite"/>
    </source>
</evidence>
<dbReference type="GO" id="GO:0006397">
    <property type="term" value="P:mRNA processing"/>
    <property type="evidence" value="ECO:0007669"/>
    <property type="project" value="UniProtKB-KW"/>
</dbReference>
<dbReference type="CDD" id="cd18787">
    <property type="entry name" value="SF2_C_DEAD"/>
    <property type="match status" value="1"/>
</dbReference>
<protein>
    <recommendedName>
        <fullName evidence="1">RNA helicase</fullName>
        <ecNumber evidence="1">3.6.4.13</ecNumber>
    </recommendedName>
</protein>
<dbReference type="InterPro" id="IPR014001">
    <property type="entry name" value="Helicase_ATP-bd"/>
</dbReference>
<feature type="compositionally biased region" description="Basic residues" evidence="12">
    <location>
        <begin position="142"/>
        <end position="155"/>
    </location>
</feature>
<dbReference type="RefSeq" id="XP_004029944.1">
    <property type="nucleotide sequence ID" value="XM_004029896.1"/>
</dbReference>
<dbReference type="CDD" id="cd17945">
    <property type="entry name" value="DEADc_DDX23"/>
    <property type="match status" value="1"/>
</dbReference>
<dbReference type="PROSITE" id="PS00039">
    <property type="entry name" value="DEAD_ATP_HELICASE"/>
    <property type="match status" value="1"/>
</dbReference>
<dbReference type="InterPro" id="IPR014014">
    <property type="entry name" value="RNA_helicase_DEAD_Q_motif"/>
</dbReference>
<dbReference type="GO" id="GO:0003676">
    <property type="term" value="F:nucleic acid binding"/>
    <property type="evidence" value="ECO:0007669"/>
    <property type="project" value="InterPro"/>
</dbReference>
<evidence type="ECO:0000259" key="15">
    <source>
        <dbReference type="PROSITE" id="PS51195"/>
    </source>
</evidence>
<feature type="domain" description="Helicase ATP-binding" evidence="13">
    <location>
        <begin position="362"/>
        <end position="563"/>
    </location>
</feature>
<comment type="similarity">
    <text evidence="8">Belongs to the DEAD box helicase family. DDX23/PRP28 subfamily.</text>
</comment>
<feature type="region of interest" description="Disordered" evidence="12">
    <location>
        <begin position="52"/>
        <end position="106"/>
    </location>
</feature>
<dbReference type="PANTHER" id="PTHR47958">
    <property type="entry name" value="ATP-DEPENDENT RNA HELICASE DBP3"/>
    <property type="match status" value="1"/>
</dbReference>
<dbReference type="FunCoup" id="G0R1F1">
    <property type="interactions" value="456"/>
</dbReference>
<dbReference type="Pfam" id="PF25430">
    <property type="entry name" value="DDX23"/>
    <property type="match status" value="1"/>
</dbReference>
<reference evidence="16 17" key="1">
    <citation type="submission" date="2011-07" db="EMBL/GenBank/DDBJ databases">
        <authorList>
            <person name="Coyne R."/>
            <person name="Brami D."/>
            <person name="Johnson J."/>
            <person name="Hostetler J."/>
            <person name="Hannick L."/>
            <person name="Clark T."/>
            <person name="Cassidy-Hanley D."/>
            <person name="Inman J."/>
        </authorList>
    </citation>
    <scope>NUCLEOTIDE SEQUENCE [LARGE SCALE GENOMIC DNA]</scope>
    <source>
        <strain evidence="16 17">G5</strain>
    </source>
</reference>
<evidence type="ECO:0000256" key="9">
    <source>
        <dbReference type="ARBA" id="ARBA00047984"/>
    </source>
</evidence>
<evidence type="ECO:0000256" key="3">
    <source>
        <dbReference type="ARBA" id="ARBA00022741"/>
    </source>
</evidence>
<dbReference type="SMART" id="SM00490">
    <property type="entry name" value="HELICc"/>
    <property type="match status" value="1"/>
</dbReference>
<dbReference type="Gene3D" id="3.40.50.300">
    <property type="entry name" value="P-loop containing nucleotide triphosphate hydrolases"/>
    <property type="match status" value="2"/>
</dbReference>
<dbReference type="Pfam" id="PF00270">
    <property type="entry name" value="DEAD"/>
    <property type="match status" value="1"/>
</dbReference>
<dbReference type="Pfam" id="PF00271">
    <property type="entry name" value="Helicase_C"/>
    <property type="match status" value="1"/>
</dbReference>
<name>G0R1F1_ICHMU</name>
<dbReference type="InterPro" id="IPR057479">
    <property type="entry name" value="PRP28/DDX23-like_helical"/>
</dbReference>
<dbReference type="PROSITE" id="PS51194">
    <property type="entry name" value="HELICASE_CTER"/>
    <property type="match status" value="1"/>
</dbReference>
<dbReference type="GO" id="GO:0016887">
    <property type="term" value="F:ATP hydrolysis activity"/>
    <property type="evidence" value="ECO:0007669"/>
    <property type="project" value="RHEA"/>
</dbReference>
<evidence type="ECO:0000256" key="1">
    <source>
        <dbReference type="ARBA" id="ARBA00012552"/>
    </source>
</evidence>
<dbReference type="eggNOG" id="KOG0333">
    <property type="taxonomic scope" value="Eukaryota"/>
</dbReference>
<dbReference type="SMART" id="SM00487">
    <property type="entry name" value="DEXDc"/>
    <property type="match status" value="1"/>
</dbReference>